<feature type="region of interest" description="Disordered" evidence="1">
    <location>
        <begin position="83"/>
        <end position="115"/>
    </location>
</feature>
<organism evidence="2">
    <name type="scientific">Trieres chinensis</name>
    <name type="common">Marine centric diatom</name>
    <name type="synonym">Odontella sinensis</name>
    <dbReference type="NCBI Taxonomy" id="1514140"/>
    <lineage>
        <taxon>Eukaryota</taxon>
        <taxon>Sar</taxon>
        <taxon>Stramenopiles</taxon>
        <taxon>Ochrophyta</taxon>
        <taxon>Bacillariophyta</taxon>
        <taxon>Mediophyceae</taxon>
        <taxon>Biddulphiophycidae</taxon>
        <taxon>Eupodiscales</taxon>
        <taxon>Parodontellaceae</taxon>
        <taxon>Trieres</taxon>
    </lineage>
</organism>
<protein>
    <submittedName>
        <fullName evidence="2">Uncharacterized protein</fullName>
    </submittedName>
</protein>
<proteinExistence type="predicted"/>
<evidence type="ECO:0000313" key="2">
    <source>
        <dbReference type="EMBL" id="CAD9345217.1"/>
    </source>
</evidence>
<dbReference type="EMBL" id="HBGO01022583">
    <property type="protein sequence ID" value="CAD9345217.1"/>
    <property type="molecule type" value="Transcribed_RNA"/>
</dbReference>
<name>A0A7S1ZP67_TRICV</name>
<dbReference type="AlphaFoldDB" id="A0A7S1ZP67"/>
<accession>A0A7S1ZP67</accession>
<sequence>MVNYTLHIKADLEGVQSVTLDPAANLCVSVRNPLNPSEVRERVVIDPTALEETDVPDHEKHHTESPHHFALRWDGEKSRATVRVLSGASSTEESHSGPSGKNSKKRSPSVTAAEVRDLHSNDSGYFVPVLVLECEGVEPYAFHPMGGEFIITNNAGDKIQNADLSEGAWTEVELSSGQTSITNFESKFE</sequence>
<dbReference type="SUPFAM" id="SSF141678">
    <property type="entry name" value="MAL13P1.257-like"/>
    <property type="match status" value="1"/>
</dbReference>
<reference evidence="2" key="1">
    <citation type="submission" date="2021-01" db="EMBL/GenBank/DDBJ databases">
        <authorList>
            <person name="Corre E."/>
            <person name="Pelletier E."/>
            <person name="Niang G."/>
            <person name="Scheremetjew M."/>
            <person name="Finn R."/>
            <person name="Kale V."/>
            <person name="Holt S."/>
            <person name="Cochrane G."/>
            <person name="Meng A."/>
            <person name="Brown T."/>
            <person name="Cohen L."/>
        </authorList>
    </citation>
    <scope>NUCLEOTIDE SEQUENCE</scope>
    <source>
        <strain evidence="2">Grunow 1884</strain>
    </source>
</reference>
<gene>
    <name evidence="2" type="ORF">OSIN01602_LOCUS12974</name>
</gene>
<dbReference type="Pfam" id="PF05907">
    <property type="entry name" value="CXXC_Zn-b_euk"/>
    <property type="match status" value="1"/>
</dbReference>
<dbReference type="InterPro" id="IPR008584">
    <property type="entry name" value="CXXC_Zn-binding_euk"/>
</dbReference>
<evidence type="ECO:0000256" key="1">
    <source>
        <dbReference type="SAM" id="MobiDB-lite"/>
    </source>
</evidence>
<feature type="compositionally biased region" description="Polar residues" evidence="1">
    <location>
        <begin position="87"/>
        <end position="101"/>
    </location>
</feature>